<feature type="region of interest" description="Disordered" evidence="1">
    <location>
        <begin position="1"/>
        <end position="42"/>
    </location>
</feature>
<protein>
    <submittedName>
        <fullName evidence="3">Uncharacterized protein</fullName>
    </submittedName>
</protein>
<evidence type="ECO:0000256" key="2">
    <source>
        <dbReference type="SAM" id="Phobius"/>
    </source>
</evidence>
<feature type="transmembrane region" description="Helical" evidence="2">
    <location>
        <begin position="48"/>
        <end position="71"/>
    </location>
</feature>
<keyword evidence="2" id="KW-1133">Transmembrane helix</keyword>
<name>A0A101RK43_9ACTN</name>
<evidence type="ECO:0000313" key="3">
    <source>
        <dbReference type="EMBL" id="KUN54939.1"/>
    </source>
</evidence>
<dbReference type="STRING" id="58343.AQJ46_49795"/>
<comment type="caution">
    <text evidence="3">The sequence shown here is derived from an EMBL/GenBank/DDBJ whole genome shotgun (WGS) entry which is preliminary data.</text>
</comment>
<proteinExistence type="predicted"/>
<gene>
    <name evidence="3" type="ORF">AQJ46_49795</name>
</gene>
<feature type="compositionally biased region" description="Low complexity" evidence="1">
    <location>
        <begin position="15"/>
        <end position="42"/>
    </location>
</feature>
<evidence type="ECO:0000256" key="1">
    <source>
        <dbReference type="SAM" id="MobiDB-lite"/>
    </source>
</evidence>
<dbReference type="AlphaFoldDB" id="A0A101RK43"/>
<evidence type="ECO:0000313" key="4">
    <source>
        <dbReference type="Proteomes" id="UP000053669"/>
    </source>
</evidence>
<sequence>MPHDDLEGRMTSAQTAVPSPVPTTSTTTVVPSTPPATDSTTSSLESGFVLSAVLSGAFLAAMLTATINIWLARRKSREEQLDRLRTAFSEAFAAHSAYKEMPYAIRRRRSDAPAEERVRLSEALRDIQANLSYHLAWTKIESETVGAAYAELIQELRRTAGLAMHAAWEAPAIETDTAVNIPPTVIDLSALQPLETAYIDAVRAHLRALTPWWYR</sequence>
<accession>A0A101RK43</accession>
<organism evidence="3 4">
    <name type="scientific">Streptomyces canus</name>
    <dbReference type="NCBI Taxonomy" id="58343"/>
    <lineage>
        <taxon>Bacteria</taxon>
        <taxon>Bacillati</taxon>
        <taxon>Actinomycetota</taxon>
        <taxon>Actinomycetes</taxon>
        <taxon>Kitasatosporales</taxon>
        <taxon>Streptomycetaceae</taxon>
        <taxon>Streptomyces</taxon>
        <taxon>Streptomyces aurantiacus group</taxon>
    </lineage>
</organism>
<reference evidence="3 4" key="1">
    <citation type="submission" date="2015-10" db="EMBL/GenBank/DDBJ databases">
        <title>Draft genome sequence of Streptomyces canus DSM 40017, type strain for the species Streptomyces canus.</title>
        <authorList>
            <person name="Ruckert C."/>
            <person name="Winkler A."/>
            <person name="Kalinowski J."/>
            <person name="Kampfer P."/>
            <person name="Glaeser S."/>
        </authorList>
    </citation>
    <scope>NUCLEOTIDE SEQUENCE [LARGE SCALE GENOMIC DNA]</scope>
    <source>
        <strain evidence="3 4">DSM 40017</strain>
    </source>
</reference>
<dbReference type="Proteomes" id="UP000053669">
    <property type="component" value="Unassembled WGS sequence"/>
</dbReference>
<keyword evidence="2" id="KW-0812">Transmembrane</keyword>
<dbReference type="EMBL" id="LMWU01000082">
    <property type="protein sequence ID" value="KUN54939.1"/>
    <property type="molecule type" value="Genomic_DNA"/>
</dbReference>
<keyword evidence="2" id="KW-0472">Membrane</keyword>